<comment type="caution">
    <text evidence="2">The sequence shown here is derived from an EMBL/GenBank/DDBJ whole genome shotgun (WGS) entry which is preliminary data.</text>
</comment>
<evidence type="ECO:0000313" key="3">
    <source>
        <dbReference type="Proteomes" id="UP000324748"/>
    </source>
</evidence>
<feature type="region of interest" description="Disordered" evidence="1">
    <location>
        <begin position="1"/>
        <end position="68"/>
    </location>
</feature>
<reference evidence="2 3" key="1">
    <citation type="submission" date="2019-05" db="EMBL/GenBank/DDBJ databases">
        <title>Emergence of the Ug99 lineage of the wheat stem rust pathogen through somatic hybridization.</title>
        <authorList>
            <person name="Li F."/>
            <person name="Upadhyaya N.M."/>
            <person name="Sperschneider J."/>
            <person name="Matny O."/>
            <person name="Nguyen-Phuc H."/>
            <person name="Mago R."/>
            <person name="Raley C."/>
            <person name="Miller M.E."/>
            <person name="Silverstein K.A.T."/>
            <person name="Henningsen E."/>
            <person name="Hirsch C.D."/>
            <person name="Visser B."/>
            <person name="Pretorius Z.A."/>
            <person name="Steffenson B.J."/>
            <person name="Schwessinger B."/>
            <person name="Dodds P.N."/>
            <person name="Figueroa M."/>
        </authorList>
    </citation>
    <scope>NUCLEOTIDE SEQUENCE [LARGE SCALE GENOMIC DNA]</scope>
    <source>
        <strain evidence="2">21-0</strain>
    </source>
</reference>
<evidence type="ECO:0000256" key="1">
    <source>
        <dbReference type="SAM" id="MobiDB-lite"/>
    </source>
</evidence>
<evidence type="ECO:0000313" key="2">
    <source>
        <dbReference type="EMBL" id="KAA1074589.1"/>
    </source>
</evidence>
<protein>
    <submittedName>
        <fullName evidence="2">Uncharacterized protein</fullName>
    </submittedName>
</protein>
<keyword evidence="3" id="KW-1185">Reference proteome</keyword>
<dbReference type="EMBL" id="VSWC01000157">
    <property type="protein sequence ID" value="KAA1074589.1"/>
    <property type="molecule type" value="Genomic_DNA"/>
</dbReference>
<feature type="compositionally biased region" description="Polar residues" evidence="1">
    <location>
        <begin position="1"/>
        <end position="16"/>
    </location>
</feature>
<dbReference type="AlphaFoldDB" id="A0A5B0MEF2"/>
<gene>
    <name evidence="2" type="ORF">PGT21_012130</name>
</gene>
<name>A0A5B0MEF2_PUCGR</name>
<dbReference type="Proteomes" id="UP000324748">
    <property type="component" value="Unassembled WGS sequence"/>
</dbReference>
<proteinExistence type="predicted"/>
<organism evidence="2 3">
    <name type="scientific">Puccinia graminis f. sp. tritici</name>
    <dbReference type="NCBI Taxonomy" id="56615"/>
    <lineage>
        <taxon>Eukaryota</taxon>
        <taxon>Fungi</taxon>
        <taxon>Dikarya</taxon>
        <taxon>Basidiomycota</taxon>
        <taxon>Pucciniomycotina</taxon>
        <taxon>Pucciniomycetes</taxon>
        <taxon>Pucciniales</taxon>
        <taxon>Pucciniaceae</taxon>
        <taxon>Puccinia</taxon>
    </lineage>
</organism>
<accession>A0A5B0MEF2</accession>
<sequence length="68" mass="7355">MATAGSSLDRLTTQRLCQDRLGNPPGLRGRGGIGDEVDPEHAPTHPQLPSSCPSRRHSELPNRQRGCL</sequence>